<dbReference type="EMBL" id="ASHM01081539">
    <property type="protein sequence ID" value="PNX59859.1"/>
    <property type="molecule type" value="Genomic_DNA"/>
</dbReference>
<protein>
    <submittedName>
        <fullName evidence="1">Uncharacterized protein</fullName>
    </submittedName>
</protein>
<evidence type="ECO:0000313" key="1">
    <source>
        <dbReference type="EMBL" id="PNX59859.1"/>
    </source>
</evidence>
<proteinExistence type="predicted"/>
<evidence type="ECO:0000313" key="2">
    <source>
        <dbReference type="Proteomes" id="UP000236291"/>
    </source>
</evidence>
<reference evidence="1 2" key="2">
    <citation type="journal article" date="2017" name="Front. Plant Sci.">
        <title>Gene Classification and Mining of Molecular Markers Useful in Red Clover (Trifolium pratense) Breeding.</title>
        <authorList>
            <person name="Istvanek J."/>
            <person name="Dluhosova J."/>
            <person name="Dluhos P."/>
            <person name="Patkova L."/>
            <person name="Nedelnik J."/>
            <person name="Repkova J."/>
        </authorList>
    </citation>
    <scope>NUCLEOTIDE SEQUENCE [LARGE SCALE GENOMIC DNA]</scope>
    <source>
        <strain evidence="2">cv. Tatra</strain>
        <tissue evidence="1">Young leaves</tissue>
    </source>
</reference>
<name>A0A2K3K0M8_TRIPR</name>
<organism evidence="1 2">
    <name type="scientific">Trifolium pratense</name>
    <name type="common">Red clover</name>
    <dbReference type="NCBI Taxonomy" id="57577"/>
    <lineage>
        <taxon>Eukaryota</taxon>
        <taxon>Viridiplantae</taxon>
        <taxon>Streptophyta</taxon>
        <taxon>Embryophyta</taxon>
        <taxon>Tracheophyta</taxon>
        <taxon>Spermatophyta</taxon>
        <taxon>Magnoliopsida</taxon>
        <taxon>eudicotyledons</taxon>
        <taxon>Gunneridae</taxon>
        <taxon>Pentapetalae</taxon>
        <taxon>rosids</taxon>
        <taxon>fabids</taxon>
        <taxon>Fabales</taxon>
        <taxon>Fabaceae</taxon>
        <taxon>Papilionoideae</taxon>
        <taxon>50 kb inversion clade</taxon>
        <taxon>NPAAA clade</taxon>
        <taxon>Hologalegina</taxon>
        <taxon>IRL clade</taxon>
        <taxon>Trifolieae</taxon>
        <taxon>Trifolium</taxon>
    </lineage>
</organism>
<dbReference type="Proteomes" id="UP000236291">
    <property type="component" value="Unassembled WGS sequence"/>
</dbReference>
<accession>A0A2K3K0M8</accession>
<sequence length="99" mass="11375">MILYGMSCVLHLPIKGLMLDYTGNLTKDEGDLLMVELIRSRSTDVDKEVTHTRGAHARFTYLRDLFGRHWSVWVDTQRRVMRRKLGSIKTTPSGSTYSS</sequence>
<gene>
    <name evidence="1" type="ORF">L195_g051632</name>
</gene>
<comment type="caution">
    <text evidence="1">The sequence shown here is derived from an EMBL/GenBank/DDBJ whole genome shotgun (WGS) entry which is preliminary data.</text>
</comment>
<reference evidence="1 2" key="1">
    <citation type="journal article" date="2014" name="Am. J. Bot.">
        <title>Genome assembly and annotation for red clover (Trifolium pratense; Fabaceae).</title>
        <authorList>
            <person name="Istvanek J."/>
            <person name="Jaros M."/>
            <person name="Krenek A."/>
            <person name="Repkova J."/>
        </authorList>
    </citation>
    <scope>NUCLEOTIDE SEQUENCE [LARGE SCALE GENOMIC DNA]</scope>
    <source>
        <strain evidence="2">cv. Tatra</strain>
        <tissue evidence="1">Young leaves</tissue>
    </source>
</reference>
<dbReference type="AlphaFoldDB" id="A0A2K3K0M8"/>